<gene>
    <name evidence="3" type="ordered locus">sce0595</name>
</gene>
<dbReference type="Gene3D" id="3.40.50.410">
    <property type="entry name" value="von Willebrand factor, type A domain"/>
    <property type="match status" value="1"/>
</dbReference>
<feature type="compositionally biased region" description="Low complexity" evidence="1">
    <location>
        <begin position="140"/>
        <end position="153"/>
    </location>
</feature>
<dbReference type="InterPro" id="IPR051266">
    <property type="entry name" value="CLCR"/>
</dbReference>
<feature type="domain" description="VWFA" evidence="2">
    <location>
        <begin position="300"/>
        <end position="481"/>
    </location>
</feature>
<dbReference type="Pfam" id="PF00092">
    <property type="entry name" value="VWA"/>
    <property type="match status" value="1"/>
</dbReference>
<keyword evidence="4" id="KW-1185">Reference proteome</keyword>
<sequence length="656" mass="68510">MRPPQGPVCGDRRWPTHENVQQGSALAIPFKEDTSMRTRPLDLVAPALVTALLIGCGGSTPAPTAATAPAAPTEAAAGQAMQPEFDAPQDEGGASTAKREEAAAIDAVDRDAAPAEAAPPPAPPVAAAPVTPTPGPAQPRATKAGAARGADARIQVTGGAPAPKRAPAPAATAVARPAPPPPAVAVTAPEPQGSETYRDYGVNPVEDPAKDRLSTFAIDVDTASYAIARRKIMDGALPPYQAVRAEEFLNYFDYGYASPAAGPFAVHLAAAPSPFTSGHHLVRVAVQGKRVPVKERTPVHLVYLVDTSGSMQSPDKIELAKKSLKMLTDTLKPGDTVALCTYAGSVREVLAPTGIESKGKILAALADLTAGGSTAMSSGIDLAYSLAERTLVKGHVNRVIVLSDGDANVGPTSHDEILKTIKRARDKGITLSTVGFGQGNYKDLMMEQLANQGDGNYAYIDSEAQARRVFSEQVGGMLQVIARDVKIQVEFDPSFVKSYRLIGYENRDVADRDFRNDKVDAGEIGAGHSVTAIYDVELKAPAPKGEGAAPIVVRLRHKAPLGSNTAEETLVKMAPGAIAPTFDAAPADFRFASAVAGFAEVLRHSPHARSWRLADIEKIARAAASSKGDQQEFIGIIRRAGALANGKTDAVAVNAD</sequence>
<dbReference type="EMBL" id="AM746676">
    <property type="protein sequence ID" value="CAN90752.1"/>
    <property type="molecule type" value="Genomic_DNA"/>
</dbReference>
<dbReference type="HOGENOM" id="CLU_019123_3_1_7"/>
<feature type="region of interest" description="Disordered" evidence="1">
    <location>
        <begin position="1"/>
        <end position="20"/>
    </location>
</feature>
<feature type="compositionally biased region" description="Low complexity" evidence="1">
    <location>
        <begin position="62"/>
        <end position="77"/>
    </location>
</feature>
<dbReference type="STRING" id="448385.sce0595"/>
<feature type="compositionally biased region" description="Basic and acidic residues" evidence="1">
    <location>
        <begin position="97"/>
        <end position="113"/>
    </location>
</feature>
<dbReference type="InterPro" id="IPR022156">
    <property type="entry name" value="Uncharacterised_YfbK_N"/>
</dbReference>
<evidence type="ECO:0000313" key="3">
    <source>
        <dbReference type="EMBL" id="CAN90752.1"/>
    </source>
</evidence>
<protein>
    <recommendedName>
        <fullName evidence="2">VWFA domain-containing protein</fullName>
    </recommendedName>
</protein>
<dbReference type="AlphaFoldDB" id="A9GVG2"/>
<dbReference type="InterPro" id="IPR021908">
    <property type="entry name" value="YfbK_C"/>
</dbReference>
<dbReference type="PANTHER" id="PTHR10579:SF43">
    <property type="entry name" value="ZINC FINGER (C3HC4-TYPE RING FINGER) FAMILY PROTEIN"/>
    <property type="match status" value="1"/>
</dbReference>
<dbReference type="Proteomes" id="UP000002139">
    <property type="component" value="Chromosome"/>
</dbReference>
<dbReference type="InterPro" id="IPR036465">
    <property type="entry name" value="vWFA_dom_sf"/>
</dbReference>
<evidence type="ECO:0000256" key="1">
    <source>
        <dbReference type="SAM" id="MobiDB-lite"/>
    </source>
</evidence>
<dbReference type="CDD" id="cd01465">
    <property type="entry name" value="vWA_subgroup"/>
    <property type="match status" value="1"/>
</dbReference>
<dbReference type="eggNOG" id="COG2304">
    <property type="taxonomic scope" value="Bacteria"/>
</dbReference>
<proteinExistence type="predicted"/>
<dbReference type="SUPFAM" id="SSF53300">
    <property type="entry name" value="vWA-like"/>
    <property type="match status" value="1"/>
</dbReference>
<accession>A9GVG2</accession>
<dbReference type="SMART" id="SM00327">
    <property type="entry name" value="VWA"/>
    <property type="match status" value="1"/>
</dbReference>
<feature type="compositionally biased region" description="Pro residues" evidence="1">
    <location>
        <begin position="117"/>
        <end position="137"/>
    </location>
</feature>
<dbReference type="KEGG" id="scl:sce0595"/>
<organism evidence="3 4">
    <name type="scientific">Sorangium cellulosum (strain So ce56)</name>
    <name type="common">Polyangium cellulosum (strain So ce56)</name>
    <dbReference type="NCBI Taxonomy" id="448385"/>
    <lineage>
        <taxon>Bacteria</taxon>
        <taxon>Pseudomonadati</taxon>
        <taxon>Myxococcota</taxon>
        <taxon>Polyangia</taxon>
        <taxon>Polyangiales</taxon>
        <taxon>Polyangiaceae</taxon>
        <taxon>Sorangium</taxon>
    </lineage>
</organism>
<dbReference type="InterPro" id="IPR002035">
    <property type="entry name" value="VWF_A"/>
</dbReference>
<dbReference type="PROSITE" id="PS50234">
    <property type="entry name" value="VWFA"/>
    <property type="match status" value="1"/>
</dbReference>
<dbReference type="Pfam" id="PF12034">
    <property type="entry name" value="YfbK_C"/>
    <property type="match status" value="1"/>
</dbReference>
<evidence type="ECO:0000313" key="4">
    <source>
        <dbReference type="Proteomes" id="UP000002139"/>
    </source>
</evidence>
<dbReference type="BioCyc" id="SCEL448385:SCE_RS03130-MONOMER"/>
<feature type="region of interest" description="Disordered" evidence="1">
    <location>
        <begin position="62"/>
        <end position="204"/>
    </location>
</feature>
<dbReference type="PANTHER" id="PTHR10579">
    <property type="entry name" value="CALCIUM-ACTIVATED CHLORIDE CHANNEL REGULATOR"/>
    <property type="match status" value="1"/>
</dbReference>
<dbReference type="Pfam" id="PF12450">
    <property type="entry name" value="vWF_A"/>
    <property type="match status" value="1"/>
</dbReference>
<reference evidence="3 4" key="1">
    <citation type="journal article" date="2007" name="Nat. Biotechnol.">
        <title>Complete genome sequence of the myxobacterium Sorangium cellulosum.</title>
        <authorList>
            <person name="Schneiker S."/>
            <person name="Perlova O."/>
            <person name="Kaiser O."/>
            <person name="Gerth K."/>
            <person name="Alici A."/>
            <person name="Altmeyer M.O."/>
            <person name="Bartels D."/>
            <person name="Bekel T."/>
            <person name="Beyer S."/>
            <person name="Bode E."/>
            <person name="Bode H.B."/>
            <person name="Bolten C.J."/>
            <person name="Choudhuri J.V."/>
            <person name="Doss S."/>
            <person name="Elnakady Y.A."/>
            <person name="Frank B."/>
            <person name="Gaigalat L."/>
            <person name="Goesmann A."/>
            <person name="Groeger C."/>
            <person name="Gross F."/>
            <person name="Jelsbak L."/>
            <person name="Jelsbak L."/>
            <person name="Kalinowski J."/>
            <person name="Kegler C."/>
            <person name="Knauber T."/>
            <person name="Konietzny S."/>
            <person name="Kopp M."/>
            <person name="Krause L."/>
            <person name="Krug D."/>
            <person name="Linke B."/>
            <person name="Mahmud T."/>
            <person name="Martinez-Arias R."/>
            <person name="McHardy A.C."/>
            <person name="Merai M."/>
            <person name="Meyer F."/>
            <person name="Mormann S."/>
            <person name="Munoz-Dorado J."/>
            <person name="Perez J."/>
            <person name="Pradella S."/>
            <person name="Rachid S."/>
            <person name="Raddatz G."/>
            <person name="Rosenau F."/>
            <person name="Rueckert C."/>
            <person name="Sasse F."/>
            <person name="Scharfe M."/>
            <person name="Schuster S.C."/>
            <person name="Suen G."/>
            <person name="Treuner-Lange A."/>
            <person name="Velicer G.J."/>
            <person name="Vorholter F.-J."/>
            <person name="Weissman K.J."/>
            <person name="Welch R.D."/>
            <person name="Wenzel S.C."/>
            <person name="Whitworth D.E."/>
            <person name="Wilhelm S."/>
            <person name="Wittmann C."/>
            <person name="Bloecker H."/>
            <person name="Puehler A."/>
            <person name="Mueller R."/>
        </authorList>
    </citation>
    <scope>NUCLEOTIDE SEQUENCE [LARGE SCALE GENOMIC DNA]</scope>
    <source>
        <strain evidence="4">So ce56</strain>
    </source>
</reference>
<feature type="compositionally biased region" description="Low complexity" evidence="1">
    <location>
        <begin position="160"/>
        <end position="176"/>
    </location>
</feature>
<name>A9GVG2_SORC5</name>
<evidence type="ECO:0000259" key="2">
    <source>
        <dbReference type="PROSITE" id="PS50234"/>
    </source>
</evidence>